<dbReference type="RefSeq" id="WP_089332370.1">
    <property type="nucleotide sequence ID" value="NZ_FZNS01000003.1"/>
</dbReference>
<evidence type="ECO:0000313" key="2">
    <source>
        <dbReference type="EMBL" id="SNR52532.1"/>
    </source>
</evidence>
<sequence>MKTPLADSSATIAERPSTLSEPRRRQWLLWLVVAQAVFVLGVAAAGYATSALGRTIWLRTAPVDPRDLLYGDYLVLNYNVSQLPGSLWHGAQLPRRKQAAYVVLEPRGSAYEAVGVYDSKPTVNAAQVILRGSVQDVWHSGSRLRHTQRYGVRMRYGLERYYVPQDMGRQLTRRQQLRVQVSIAPWGQARITKVEHETPPPTK</sequence>
<reference evidence="3" key="1">
    <citation type="submission" date="2017-06" db="EMBL/GenBank/DDBJ databases">
        <authorList>
            <person name="Varghese N."/>
            <person name="Submissions S."/>
        </authorList>
    </citation>
    <scope>NUCLEOTIDE SEQUENCE [LARGE SCALE GENOMIC DNA]</scope>
    <source>
        <strain evidence="3">DSM 28041</strain>
    </source>
</reference>
<name>A0A238X194_9BACT</name>
<dbReference type="AlphaFoldDB" id="A0A238X194"/>
<dbReference type="EMBL" id="FZNS01000003">
    <property type="protein sequence ID" value="SNR52532.1"/>
    <property type="molecule type" value="Genomic_DNA"/>
</dbReference>
<keyword evidence="1" id="KW-1133">Transmembrane helix</keyword>
<keyword evidence="1" id="KW-0472">Membrane</keyword>
<dbReference type="Pfam" id="PF14345">
    <property type="entry name" value="GDYXXLXY"/>
    <property type="match status" value="1"/>
</dbReference>
<evidence type="ECO:0000313" key="3">
    <source>
        <dbReference type="Proteomes" id="UP000198310"/>
    </source>
</evidence>
<organism evidence="2 3">
    <name type="scientific">Hymenobacter mucosus</name>
    <dbReference type="NCBI Taxonomy" id="1411120"/>
    <lineage>
        <taxon>Bacteria</taxon>
        <taxon>Pseudomonadati</taxon>
        <taxon>Bacteroidota</taxon>
        <taxon>Cytophagia</taxon>
        <taxon>Cytophagales</taxon>
        <taxon>Hymenobacteraceae</taxon>
        <taxon>Hymenobacter</taxon>
    </lineage>
</organism>
<keyword evidence="3" id="KW-1185">Reference proteome</keyword>
<keyword evidence="1" id="KW-0812">Transmembrane</keyword>
<evidence type="ECO:0000256" key="1">
    <source>
        <dbReference type="SAM" id="Phobius"/>
    </source>
</evidence>
<protein>
    <submittedName>
        <fullName evidence="2">Uncharacterized membrane-anchored protein</fullName>
    </submittedName>
</protein>
<dbReference type="InterPro" id="IPR025833">
    <property type="entry name" value="GDYXXLXY"/>
</dbReference>
<gene>
    <name evidence="2" type="ORF">SAMN06269173_103361</name>
</gene>
<accession>A0A238X194</accession>
<dbReference type="Proteomes" id="UP000198310">
    <property type="component" value="Unassembled WGS sequence"/>
</dbReference>
<feature type="transmembrane region" description="Helical" evidence="1">
    <location>
        <begin position="27"/>
        <end position="49"/>
    </location>
</feature>
<proteinExistence type="predicted"/>